<name>A0A915Q6D5_9BILA</name>
<dbReference type="InterPro" id="IPR000535">
    <property type="entry name" value="MSP_dom"/>
</dbReference>
<comment type="subcellular location">
    <subcellularLocation>
        <location evidence="1">Membrane</location>
        <topology evidence="1">Multi-pass membrane protein</topology>
    </subcellularLocation>
</comment>
<dbReference type="SUPFAM" id="SSF49354">
    <property type="entry name" value="PapD-like"/>
    <property type="match status" value="1"/>
</dbReference>
<keyword evidence="4 6" id="KW-0472">Membrane</keyword>
<dbReference type="GO" id="GO:0005737">
    <property type="term" value="C:cytoplasm"/>
    <property type="evidence" value="ECO:0007669"/>
    <property type="project" value="TreeGrafter"/>
</dbReference>
<dbReference type="Pfam" id="PF00635">
    <property type="entry name" value="Motile_Sperm"/>
    <property type="match status" value="1"/>
</dbReference>
<dbReference type="Gene3D" id="2.60.40.10">
    <property type="entry name" value="Immunoglobulins"/>
    <property type="match status" value="1"/>
</dbReference>
<dbReference type="InterPro" id="IPR013783">
    <property type="entry name" value="Ig-like_fold"/>
</dbReference>
<evidence type="ECO:0000313" key="8">
    <source>
        <dbReference type="Proteomes" id="UP000887581"/>
    </source>
</evidence>
<evidence type="ECO:0000256" key="6">
    <source>
        <dbReference type="SAM" id="Phobius"/>
    </source>
</evidence>
<comment type="function">
    <text evidence="5">Central component in molecular interactions underlying sperm crawling. Forms an extensive filament system that extends from sperm villipoda, along the leading edge of the pseudopod.</text>
</comment>
<dbReference type="PROSITE" id="PS50202">
    <property type="entry name" value="MSP"/>
    <property type="match status" value="1"/>
</dbReference>
<keyword evidence="3 6" id="KW-1133">Transmembrane helix</keyword>
<dbReference type="Proteomes" id="UP000887581">
    <property type="component" value="Unplaced"/>
</dbReference>
<evidence type="ECO:0000313" key="9">
    <source>
        <dbReference type="WBParaSite" id="sdigi.contig684.g9483.t1"/>
    </source>
</evidence>
<organism evidence="8 9">
    <name type="scientific">Setaria digitata</name>
    <dbReference type="NCBI Taxonomy" id="48799"/>
    <lineage>
        <taxon>Eukaryota</taxon>
        <taxon>Metazoa</taxon>
        <taxon>Ecdysozoa</taxon>
        <taxon>Nematoda</taxon>
        <taxon>Chromadorea</taxon>
        <taxon>Rhabditida</taxon>
        <taxon>Spirurina</taxon>
        <taxon>Spiruromorpha</taxon>
        <taxon>Filarioidea</taxon>
        <taxon>Setariidae</taxon>
        <taxon>Setaria</taxon>
    </lineage>
</organism>
<protein>
    <recommendedName>
        <fullName evidence="5">Major sperm protein</fullName>
    </recommendedName>
</protein>
<dbReference type="GO" id="GO:0016020">
    <property type="term" value="C:membrane"/>
    <property type="evidence" value="ECO:0007669"/>
    <property type="project" value="UniProtKB-SubCell"/>
</dbReference>
<accession>A0A915Q6D5</accession>
<dbReference type="WBParaSite" id="sdigi.contig684.g9483.t1">
    <property type="protein sequence ID" value="sdigi.contig684.g9483.t1"/>
    <property type="gene ID" value="sdigi.contig684.g9483"/>
</dbReference>
<keyword evidence="2 6" id="KW-0812">Transmembrane</keyword>
<evidence type="ECO:0000256" key="3">
    <source>
        <dbReference type="ARBA" id="ARBA00022989"/>
    </source>
</evidence>
<keyword evidence="5" id="KW-0963">Cytoplasm</keyword>
<feature type="transmembrane region" description="Helical" evidence="6">
    <location>
        <begin position="157"/>
        <end position="179"/>
    </location>
</feature>
<evidence type="ECO:0000256" key="2">
    <source>
        <dbReference type="ARBA" id="ARBA00022692"/>
    </source>
</evidence>
<dbReference type="InterPro" id="IPR039283">
    <property type="entry name" value="MOSPD1/3"/>
</dbReference>
<evidence type="ECO:0000256" key="1">
    <source>
        <dbReference type="ARBA" id="ARBA00004141"/>
    </source>
</evidence>
<feature type="domain" description="MSP" evidence="7">
    <location>
        <begin position="1"/>
        <end position="118"/>
    </location>
</feature>
<dbReference type="PANTHER" id="PTHR34441">
    <property type="entry name" value="MOTILE SPERM DOMAIN-CONTAINING PROTEIN 1"/>
    <property type="match status" value="1"/>
</dbReference>
<proteinExistence type="predicted"/>
<dbReference type="AlphaFoldDB" id="A0A915Q6D5"/>
<keyword evidence="5" id="KW-0206">Cytoskeleton</keyword>
<evidence type="ECO:0000259" key="7">
    <source>
        <dbReference type="PROSITE" id="PS50202"/>
    </source>
</evidence>
<keyword evidence="8" id="KW-1185">Reference proteome</keyword>
<sequence length="218" mass="23979">MAVDKGSIFAFVFPNQLEIVSTDPQTHKQILTLYNPYHFPIKFKVKCTNSNNYSVIEPYGVLNASSSLDIIIRYIAGQGQSHTNFGLETFRLEIRSVQNEKISGSIDVPVHIVDVASQLDHTRYHQLFPVTSADRNSVHGSANSAQSSRSFRTNFNVTSPLLLVCVSAVVVCAAALMLPTEGLDVSTIVPAWLHLSVHLKLVFAYILGLVTLVLLRPG</sequence>
<reference evidence="9" key="1">
    <citation type="submission" date="2022-11" db="UniProtKB">
        <authorList>
            <consortium name="WormBaseParasite"/>
        </authorList>
    </citation>
    <scope>IDENTIFICATION</scope>
</reference>
<evidence type="ECO:0000256" key="5">
    <source>
        <dbReference type="RuleBase" id="RU003425"/>
    </source>
</evidence>
<feature type="transmembrane region" description="Helical" evidence="6">
    <location>
        <begin position="191"/>
        <end position="215"/>
    </location>
</feature>
<dbReference type="InterPro" id="IPR008962">
    <property type="entry name" value="PapD-like_sf"/>
</dbReference>
<evidence type="ECO:0000256" key="4">
    <source>
        <dbReference type="ARBA" id="ARBA00023136"/>
    </source>
</evidence>
<dbReference type="PANTHER" id="PTHR34441:SF1">
    <property type="entry name" value="MOTILE SPERM DOMAIN-CONTAINING 1"/>
    <property type="match status" value="1"/>
</dbReference>